<feature type="repeat" description="TPR" evidence="3">
    <location>
        <begin position="35"/>
        <end position="68"/>
    </location>
</feature>
<dbReference type="InterPro" id="IPR031101">
    <property type="entry name" value="Ctr9"/>
</dbReference>
<dbReference type="EMBL" id="CP018099">
    <property type="protein sequence ID" value="APF19493.1"/>
    <property type="molecule type" value="Genomic_DNA"/>
</dbReference>
<evidence type="ECO:0000313" key="7">
    <source>
        <dbReference type="EMBL" id="EHO43380.1"/>
    </source>
</evidence>
<dbReference type="PaxDb" id="880073-Calab_3783"/>
<keyword evidence="8" id="KW-1185">Reference proteome</keyword>
<feature type="repeat" description="TPR" evidence="3">
    <location>
        <begin position="158"/>
        <end position="191"/>
    </location>
</feature>
<accession>H1XQ75</accession>
<dbReference type="KEGG" id="caby:Cabys_2745"/>
<dbReference type="InterPro" id="IPR019734">
    <property type="entry name" value="TPR_rpt"/>
</dbReference>
<dbReference type="GO" id="GO:0006355">
    <property type="term" value="P:regulation of DNA-templated transcription"/>
    <property type="evidence" value="ECO:0007669"/>
    <property type="project" value="InterPro"/>
</dbReference>
<dbReference type="GO" id="GO:0006368">
    <property type="term" value="P:transcription elongation by RNA polymerase II"/>
    <property type="evidence" value="ECO:0007669"/>
    <property type="project" value="TreeGrafter"/>
</dbReference>
<reference evidence="7 8" key="1">
    <citation type="submission" date="2011-09" db="EMBL/GenBank/DDBJ databases">
        <title>The permanent draft genome of Caldithrix abyssi DSM 13497.</title>
        <authorList>
            <consortium name="US DOE Joint Genome Institute (JGI-PGF)"/>
            <person name="Lucas S."/>
            <person name="Han J."/>
            <person name="Lapidus A."/>
            <person name="Bruce D."/>
            <person name="Goodwin L."/>
            <person name="Pitluck S."/>
            <person name="Peters L."/>
            <person name="Kyrpides N."/>
            <person name="Mavromatis K."/>
            <person name="Ivanova N."/>
            <person name="Mikhailova N."/>
            <person name="Chertkov O."/>
            <person name="Detter J.C."/>
            <person name="Tapia R."/>
            <person name="Han C."/>
            <person name="Land M."/>
            <person name="Hauser L."/>
            <person name="Markowitz V."/>
            <person name="Cheng J.-F."/>
            <person name="Hugenholtz P."/>
            <person name="Woyke T."/>
            <person name="Wu D."/>
            <person name="Spring S."/>
            <person name="Brambilla E."/>
            <person name="Klenk H.-P."/>
            <person name="Eisen J.A."/>
        </authorList>
    </citation>
    <scope>NUCLEOTIDE SEQUENCE [LARGE SCALE GENOMIC DNA]</scope>
    <source>
        <strain evidence="7 8">DSM 13497</strain>
    </source>
</reference>
<feature type="chain" id="PRO_5009695253" evidence="5">
    <location>
        <begin position="20"/>
        <end position="268"/>
    </location>
</feature>
<evidence type="ECO:0000256" key="4">
    <source>
        <dbReference type="SAM" id="MobiDB-lite"/>
    </source>
</evidence>
<dbReference type="GO" id="GO:0000993">
    <property type="term" value="F:RNA polymerase II complex binding"/>
    <property type="evidence" value="ECO:0007669"/>
    <property type="project" value="TreeGrafter"/>
</dbReference>
<evidence type="ECO:0000313" key="6">
    <source>
        <dbReference type="EMBL" id="APF19493.1"/>
    </source>
</evidence>
<keyword evidence="1" id="KW-0677">Repeat</keyword>
<dbReference type="PANTHER" id="PTHR14027:SF2">
    <property type="entry name" value="RNA POLYMERASE-ASSOCIATED PROTEIN CTR9 HOMOLOG"/>
    <property type="match status" value="1"/>
</dbReference>
<evidence type="ECO:0000313" key="8">
    <source>
        <dbReference type="Proteomes" id="UP000004671"/>
    </source>
</evidence>
<feature type="signal peptide" evidence="5">
    <location>
        <begin position="1"/>
        <end position="19"/>
    </location>
</feature>
<dbReference type="InParanoid" id="H1XQ75"/>
<evidence type="ECO:0000256" key="3">
    <source>
        <dbReference type="PROSITE-ProRule" id="PRU00339"/>
    </source>
</evidence>
<keyword evidence="5" id="KW-0732">Signal</keyword>
<gene>
    <name evidence="6" type="ORF">Cabys_2745</name>
    <name evidence="7" type="ORF">Calab_3783</name>
</gene>
<dbReference type="Gene3D" id="1.25.40.10">
    <property type="entry name" value="Tetratricopeptide repeat domain"/>
    <property type="match status" value="1"/>
</dbReference>
<dbReference type="Proteomes" id="UP000183868">
    <property type="component" value="Chromosome"/>
</dbReference>
<dbReference type="Proteomes" id="UP000004671">
    <property type="component" value="Chromosome"/>
</dbReference>
<dbReference type="Pfam" id="PF13432">
    <property type="entry name" value="TPR_16"/>
    <property type="match status" value="1"/>
</dbReference>
<dbReference type="SMART" id="SM00028">
    <property type="entry name" value="TPR"/>
    <property type="match status" value="3"/>
</dbReference>
<dbReference type="EMBL" id="CM001402">
    <property type="protein sequence ID" value="EHO43380.1"/>
    <property type="molecule type" value="Genomic_DNA"/>
</dbReference>
<keyword evidence="2 3" id="KW-0802">TPR repeat</keyword>
<dbReference type="PANTHER" id="PTHR14027">
    <property type="entry name" value="RNA POLYMERASE-ASSOCIATED PROTEIN CTR9"/>
    <property type="match status" value="1"/>
</dbReference>
<dbReference type="RefSeq" id="WP_006930996.1">
    <property type="nucleotide sequence ID" value="NZ_CM001402.1"/>
</dbReference>
<name>H1XQ75_CALAY</name>
<evidence type="ECO:0000256" key="2">
    <source>
        <dbReference type="ARBA" id="ARBA00022803"/>
    </source>
</evidence>
<dbReference type="SUPFAM" id="SSF48452">
    <property type="entry name" value="TPR-like"/>
    <property type="match status" value="1"/>
</dbReference>
<evidence type="ECO:0000256" key="5">
    <source>
        <dbReference type="SAM" id="SignalP"/>
    </source>
</evidence>
<reference evidence="6 9" key="2">
    <citation type="submission" date="2016-11" db="EMBL/GenBank/DDBJ databases">
        <title>Genomic analysis of Caldithrix abyssi and proposal of a novel bacterial phylum Caldithrichaeota.</title>
        <authorList>
            <person name="Kublanov I."/>
            <person name="Sigalova O."/>
            <person name="Gavrilov S."/>
            <person name="Lebedinsky A."/>
            <person name="Ivanova N."/>
            <person name="Daum C."/>
            <person name="Reddy T."/>
            <person name="Klenk H.P."/>
            <person name="Goker M."/>
            <person name="Reva O."/>
            <person name="Miroshnichenko M."/>
            <person name="Kyprides N."/>
            <person name="Woyke T."/>
            <person name="Gelfand M."/>
        </authorList>
    </citation>
    <scope>NUCLEOTIDE SEQUENCE [LARGE SCALE GENOMIC DNA]</scope>
    <source>
        <strain evidence="6 9">LF13</strain>
    </source>
</reference>
<sequence length="268" mass="30810" precursor="true">MKRSILLSFLLLAFIMAFNSCGSKKDAVLQETRSPEEILQDGDLLFAQGDYKSALDTYQRLLIFYPTSELDIDAKLRMAECYNKLEEYEKQMDLLLQMLKENLIPEKVPAIYVQIGKYYEEAARFNPQNADTMDYKTAIEYYQRAIKYEDSNDEWSKAEAKYRIGLVYAKIGKLDQAREAYERVIVENAETPFAVLAQIKLQNPDNLMELSTVPDSIEAYKERLGSLLQQAEEKPMPEEQRTPSLEEYIQSPEMPATPADTSGTSEEN</sequence>
<feature type="compositionally biased region" description="Basic and acidic residues" evidence="4">
    <location>
        <begin position="231"/>
        <end position="241"/>
    </location>
</feature>
<dbReference type="InterPro" id="IPR011990">
    <property type="entry name" value="TPR-like_helical_dom_sf"/>
</dbReference>
<dbReference type="HOGENOM" id="CLU_1036996_0_0_0"/>
<dbReference type="AlphaFoldDB" id="H1XQ75"/>
<dbReference type="Pfam" id="PF13174">
    <property type="entry name" value="TPR_6"/>
    <property type="match status" value="1"/>
</dbReference>
<dbReference type="OrthoDB" id="5504345at2"/>
<organism evidence="7 8">
    <name type="scientific">Caldithrix abyssi DSM 13497</name>
    <dbReference type="NCBI Taxonomy" id="880073"/>
    <lineage>
        <taxon>Bacteria</taxon>
        <taxon>Pseudomonadati</taxon>
        <taxon>Calditrichota</taxon>
        <taxon>Calditrichia</taxon>
        <taxon>Calditrichales</taxon>
        <taxon>Calditrichaceae</taxon>
        <taxon>Caldithrix</taxon>
    </lineage>
</organism>
<dbReference type="STRING" id="880073.Cabys_2745"/>
<protein>
    <submittedName>
        <fullName evidence="6">Outer membrane protein assembly factor BamD, BamD/ComL family</fullName>
    </submittedName>
    <submittedName>
        <fullName evidence="7">Tetratricopeptide TPR_1 repeat-containing protein</fullName>
    </submittedName>
</protein>
<evidence type="ECO:0000313" key="9">
    <source>
        <dbReference type="Proteomes" id="UP000183868"/>
    </source>
</evidence>
<evidence type="ECO:0000256" key="1">
    <source>
        <dbReference type="ARBA" id="ARBA00022737"/>
    </source>
</evidence>
<dbReference type="PROSITE" id="PS50005">
    <property type="entry name" value="TPR"/>
    <property type="match status" value="2"/>
</dbReference>
<proteinExistence type="predicted"/>
<feature type="compositionally biased region" description="Polar residues" evidence="4">
    <location>
        <begin position="259"/>
        <end position="268"/>
    </location>
</feature>
<feature type="region of interest" description="Disordered" evidence="4">
    <location>
        <begin position="228"/>
        <end position="268"/>
    </location>
</feature>